<evidence type="ECO:0000256" key="1">
    <source>
        <dbReference type="PROSITE-ProRule" id="PRU00182"/>
    </source>
</evidence>
<dbReference type="CDD" id="cd00165">
    <property type="entry name" value="S4"/>
    <property type="match status" value="1"/>
</dbReference>
<reference evidence="2 3" key="1">
    <citation type="submission" date="2021-03" db="EMBL/GenBank/DDBJ databases">
        <title>Genomic Encyclopedia of Type Strains, Phase IV (KMG-IV): sequencing the most valuable type-strain genomes for metagenomic binning, comparative biology and taxonomic classification.</title>
        <authorList>
            <person name="Goeker M."/>
        </authorList>
    </citation>
    <scope>NUCLEOTIDE SEQUENCE [LARGE SCALE GENOMIC DNA]</scope>
    <source>
        <strain evidence="2 3">DSM 6139</strain>
    </source>
</reference>
<evidence type="ECO:0000313" key="2">
    <source>
        <dbReference type="EMBL" id="MBP1917542.1"/>
    </source>
</evidence>
<dbReference type="RefSeq" id="WP_209457798.1">
    <property type="nucleotide sequence ID" value="NZ_JAGGKC010000001.1"/>
</dbReference>
<organism evidence="2 3">
    <name type="scientific">Youngiibacter multivorans</name>
    <dbReference type="NCBI Taxonomy" id="937251"/>
    <lineage>
        <taxon>Bacteria</taxon>
        <taxon>Bacillati</taxon>
        <taxon>Bacillota</taxon>
        <taxon>Clostridia</taxon>
        <taxon>Eubacteriales</taxon>
        <taxon>Clostridiaceae</taxon>
        <taxon>Youngiibacter</taxon>
    </lineage>
</organism>
<dbReference type="EMBL" id="JAGGKC010000001">
    <property type="protein sequence ID" value="MBP1917542.1"/>
    <property type="molecule type" value="Genomic_DNA"/>
</dbReference>
<dbReference type="PROSITE" id="PS50889">
    <property type="entry name" value="S4"/>
    <property type="match status" value="1"/>
</dbReference>
<proteinExistence type="predicted"/>
<gene>
    <name evidence="2" type="ORF">J2Z34_000005</name>
</gene>
<keyword evidence="3" id="KW-1185">Reference proteome</keyword>
<accession>A0ABS4FZ18</accession>
<name>A0ABS4FZ18_9CLOT</name>
<evidence type="ECO:0000313" key="3">
    <source>
        <dbReference type="Proteomes" id="UP001519271"/>
    </source>
</evidence>
<comment type="caution">
    <text evidence="2">The sequence shown here is derived from an EMBL/GenBank/DDBJ whole genome shotgun (WGS) entry which is preliminary data.</text>
</comment>
<protein>
    <submittedName>
        <fullName evidence="2">Ribosome-associated protein</fullName>
    </submittedName>
</protein>
<dbReference type="Pfam" id="PF13275">
    <property type="entry name" value="S4_2"/>
    <property type="match status" value="1"/>
</dbReference>
<sequence length="71" mass="7892">MDIVIRTEFIKLDSFLKWCGAVGLGSEAKAYILDGLVKINGEVILQRGKKVYPGDVVEFNGETYRAVKEAE</sequence>
<dbReference type="Proteomes" id="UP001519271">
    <property type="component" value="Unassembled WGS sequence"/>
</dbReference>
<keyword evidence="1" id="KW-0694">RNA-binding</keyword>
<dbReference type="InterPro" id="IPR036986">
    <property type="entry name" value="S4_RNA-bd_sf"/>
</dbReference>
<dbReference type="SUPFAM" id="SSF55174">
    <property type="entry name" value="Alpha-L RNA-binding motif"/>
    <property type="match status" value="1"/>
</dbReference>
<dbReference type="Gene3D" id="3.10.290.10">
    <property type="entry name" value="RNA-binding S4 domain"/>
    <property type="match status" value="1"/>
</dbReference>